<comment type="caution">
    <text evidence="1">The sequence shown here is derived from an EMBL/GenBank/DDBJ whole genome shotgun (WGS) entry which is preliminary data.</text>
</comment>
<reference evidence="1" key="1">
    <citation type="journal article" date="2015" name="Nature">
        <title>Complex archaea that bridge the gap between prokaryotes and eukaryotes.</title>
        <authorList>
            <person name="Spang A."/>
            <person name="Saw J.H."/>
            <person name="Jorgensen S.L."/>
            <person name="Zaremba-Niedzwiedzka K."/>
            <person name="Martijn J."/>
            <person name="Lind A.E."/>
            <person name="van Eijk R."/>
            <person name="Schleper C."/>
            <person name="Guy L."/>
            <person name="Ettema T.J."/>
        </authorList>
    </citation>
    <scope>NUCLEOTIDE SEQUENCE</scope>
</reference>
<gene>
    <name evidence="1" type="ORF">LCGC14_1135410</name>
</gene>
<protein>
    <submittedName>
        <fullName evidence="1">Uncharacterized protein</fullName>
    </submittedName>
</protein>
<sequence>MTEQTTSLELRTDLSRQLREGATAFKLGGYDPYPFQRQYHACYEGRFTSPHQGPKESGVPAKQILDSAANQVGKTTVGGTDIAIHALGDYPKWWGHDWPNLTELLREYPEIWTGGENNDRVRDIMQSDLMGEAADPSKLGSGWIPKDRIVSMVKKSGVPNALDSVTVRHKAGFNVTIKFKAYSADLLDWAGTPVALIHLDEEPPRAYYSQSLARTISTRGYVKMTFTPEKGATELVSAFSTNLKPGQCFLISGWDDAKHPDGRTHLDPEHLEALLAAFLPHERDMRSKGIPILGAGMVFPVALDKIVIDPQMLPLYARRICGMDFGSGGVNHPTAAAWWAFDFDAKIAYLYACYKSLETSLGIHATAVRAKGPWIPVAWPHDGHRKEAYATEGIANAYRAAGVNMRHTHFADPDTGTNAVQPGITAMYQAMEGTSPDWTIKIFNTCHEYLQEHQMYHRSEKDSSIVPVNDDVISAARIGFRSARYARQEEFHRQVHVPGVAEGAGTWNPTQGM</sequence>
<proteinExistence type="predicted"/>
<organism evidence="1">
    <name type="scientific">marine sediment metagenome</name>
    <dbReference type="NCBI Taxonomy" id="412755"/>
    <lineage>
        <taxon>unclassified sequences</taxon>
        <taxon>metagenomes</taxon>
        <taxon>ecological metagenomes</taxon>
    </lineage>
</organism>
<dbReference type="AlphaFoldDB" id="A0A0F9M4Q9"/>
<evidence type="ECO:0000313" key="1">
    <source>
        <dbReference type="EMBL" id="KKN00674.1"/>
    </source>
</evidence>
<dbReference type="EMBL" id="LAZR01005348">
    <property type="protein sequence ID" value="KKN00674.1"/>
    <property type="molecule type" value="Genomic_DNA"/>
</dbReference>
<accession>A0A0F9M4Q9</accession>
<dbReference type="Pfam" id="PF03237">
    <property type="entry name" value="Terminase_6N"/>
    <property type="match status" value="1"/>
</dbReference>
<dbReference type="Gene3D" id="3.30.420.280">
    <property type="match status" value="1"/>
</dbReference>
<name>A0A0F9M4Q9_9ZZZZ</name>